<sequence length="353" mass="40204">MKKLNKKALQIILGIYIVLIVVFVIFLLVLNNSLLNKILLENIYIILFLLIITFVVNYFILSKKTSTTNLNHLADIIISEVFNENKLGIEYEEDLKQMLKKLNKEKKTSMYSMEKYKNAEKIRSEFTANVTHELKTPLTSIIGYAELIELGLAKDEEAKTFAKTIGEDANKLLMTINDIIILSKYDDPTSIKIEKIHFYIGDFIDELVKSIENVASLKKVKILKELDNFEVYADKNKIKDLVNNLLSNAIKYNKPYGLISVKLYKKNGNCVIEISDTGIGIKETDINRIFERFYVVDKARGKKSGTGLGLAIVKHVALVHNGTIEIKSKLGEGSTFKFSFPLNENNDLNQKEH</sequence>
<evidence type="ECO:0000313" key="2">
    <source>
        <dbReference type="Proteomes" id="UP000595814"/>
    </source>
</evidence>
<accession>A0AC61MSF7</accession>
<gene>
    <name evidence="1" type="ORF">JFY71_03110</name>
</gene>
<reference evidence="1 2" key="1">
    <citation type="journal article" date="2022" name="Int. J. Syst. Evol. Microbiol.">
        <title>Miniphocaeibacter halophilus sp. nov., an ammonium-tolerant acetate-producing bacterium isolated from a biogas system.</title>
        <authorList>
            <person name="Schnurer A."/>
            <person name="Singh A."/>
            <person name="Bi S."/>
            <person name="Qiao W."/>
            <person name="Westerholm M."/>
        </authorList>
    </citation>
    <scope>NUCLEOTIDE SEQUENCE [LARGE SCALE GENOMIC DNA]</scope>
    <source>
        <strain evidence="1 2">AMB_01</strain>
    </source>
</reference>
<dbReference type="Proteomes" id="UP000595814">
    <property type="component" value="Chromosome"/>
</dbReference>
<organism evidence="1 2">
    <name type="scientific">Miniphocaeibacter halophilus</name>
    <dbReference type="NCBI Taxonomy" id="2931922"/>
    <lineage>
        <taxon>Bacteria</taxon>
        <taxon>Bacillati</taxon>
        <taxon>Bacillota</taxon>
        <taxon>Tissierellia</taxon>
        <taxon>Tissierellales</taxon>
        <taxon>Peptoniphilaceae</taxon>
        <taxon>Miniphocaeibacter</taxon>
    </lineage>
</organism>
<proteinExistence type="predicted"/>
<protein>
    <submittedName>
        <fullName evidence="1">Uncharacterized protein</fullName>
    </submittedName>
</protein>
<dbReference type="EMBL" id="CP066744">
    <property type="protein sequence ID" value="QQK08542.1"/>
    <property type="molecule type" value="Genomic_DNA"/>
</dbReference>
<name>A0AC61MSF7_9FIRM</name>
<evidence type="ECO:0000313" key="1">
    <source>
        <dbReference type="EMBL" id="QQK08542.1"/>
    </source>
</evidence>
<keyword evidence="2" id="KW-1185">Reference proteome</keyword>